<feature type="region of interest" description="Disordered" evidence="1">
    <location>
        <begin position="254"/>
        <end position="273"/>
    </location>
</feature>
<dbReference type="EMBL" id="AMFJ01034001">
    <property type="protein sequence ID" value="EKD30585.1"/>
    <property type="molecule type" value="Genomic_DNA"/>
</dbReference>
<protein>
    <submittedName>
        <fullName evidence="2">Uncharacterized protein</fullName>
    </submittedName>
</protein>
<evidence type="ECO:0000256" key="1">
    <source>
        <dbReference type="SAM" id="MobiDB-lite"/>
    </source>
</evidence>
<sequence length="273" mass="32376">MTKQIENIQEQNTPEARAKKVRDILVQKKVIKDAEKDMTIHYIKEWVFAWFAGKTVAGFLKENWESIIMLLPLGESPKFDQAAFLAGYREIKQNNGIYDMYHIQDINEKTGQPKPGAKPLDQTSVEYFQAWMDIGFYLSKLTIEIWKHQDSEWVFHKATEGMIHTFWYTKTLRIRDIESFLKNKQIDKKMFDQTLKTIQSQIIGQISDERFERIGDEITFDELRDYYEKGFLDKNIYERAIKTLGEVEGKRMERNKKKEALKEKTKGELKKVR</sequence>
<gene>
    <name evidence="2" type="ORF">ACD_78C00001G0003</name>
</gene>
<comment type="caution">
    <text evidence="2">The sequence shown here is derived from an EMBL/GenBank/DDBJ whole genome shotgun (WGS) entry which is preliminary data.</text>
</comment>
<organism evidence="2">
    <name type="scientific">uncultured bacterium</name>
    <name type="common">gcode 4</name>
    <dbReference type="NCBI Taxonomy" id="1234023"/>
    <lineage>
        <taxon>Bacteria</taxon>
        <taxon>environmental samples</taxon>
    </lineage>
</organism>
<reference evidence="2" key="1">
    <citation type="journal article" date="2012" name="Science">
        <title>Fermentation, hydrogen, and sulfur metabolism in multiple uncultivated bacterial phyla.</title>
        <authorList>
            <person name="Wrighton K.C."/>
            <person name="Thomas B.C."/>
            <person name="Sharon I."/>
            <person name="Miller C.S."/>
            <person name="Castelle C.J."/>
            <person name="VerBerkmoes N.C."/>
            <person name="Wilkins M.J."/>
            <person name="Hettich R.L."/>
            <person name="Lipton M.S."/>
            <person name="Williams K.H."/>
            <person name="Long P.E."/>
            <person name="Banfield J.F."/>
        </authorList>
    </citation>
    <scope>NUCLEOTIDE SEQUENCE [LARGE SCALE GENOMIC DNA]</scope>
</reference>
<accession>K1XJN2</accession>
<proteinExistence type="predicted"/>
<name>K1XJN2_9BACT</name>
<evidence type="ECO:0000313" key="2">
    <source>
        <dbReference type="EMBL" id="EKD30585.1"/>
    </source>
</evidence>
<dbReference type="AlphaFoldDB" id="K1XJN2"/>